<gene>
    <name evidence="2" type="ORF">H7849_04230</name>
</gene>
<evidence type="ECO:0000313" key="3">
    <source>
        <dbReference type="Proteomes" id="UP000515312"/>
    </source>
</evidence>
<keyword evidence="3" id="KW-1185">Reference proteome</keyword>
<dbReference type="KEGG" id="adin:H7849_04230"/>
<dbReference type="InterPro" id="IPR036890">
    <property type="entry name" value="HATPase_C_sf"/>
</dbReference>
<feature type="domain" description="Histidine kinase/HSP90-like ATPase" evidence="1">
    <location>
        <begin position="37"/>
        <end position="135"/>
    </location>
</feature>
<dbReference type="RefSeq" id="WP_186744413.1">
    <property type="nucleotide sequence ID" value="NZ_CP060394.1"/>
</dbReference>
<dbReference type="Gene3D" id="3.30.565.10">
    <property type="entry name" value="Histidine kinase-like ATPase, C-terminal domain"/>
    <property type="match status" value="1"/>
</dbReference>
<dbReference type="SUPFAM" id="SSF55874">
    <property type="entry name" value="ATPase domain of HSP90 chaperone/DNA topoisomerase II/histidine kinase"/>
    <property type="match status" value="1"/>
</dbReference>
<sequence length="135" mass="14543">MGTVQKTETVPIKTDSDVVSVRQRVRTWAIEMKFSLVDQTKIVTAASELARNTLEHGKGGDLELAVIENGIRKGLRLAFSDRGPGIPDVKQALTDGFTTGQGMGLGLGGSKRLMNEFEIDSKPGGGTTVTVIRWK</sequence>
<evidence type="ECO:0000259" key="1">
    <source>
        <dbReference type="SMART" id="SM00387"/>
    </source>
</evidence>
<dbReference type="SMART" id="SM00387">
    <property type="entry name" value="HATPase_c"/>
    <property type="match status" value="1"/>
</dbReference>
<dbReference type="CDD" id="cd16934">
    <property type="entry name" value="HATPase_RsbT-like"/>
    <property type="match status" value="1"/>
</dbReference>
<accession>A0A7G8BKW5</accession>
<proteinExistence type="predicted"/>
<dbReference type="AlphaFoldDB" id="A0A7G8BKW5"/>
<protein>
    <submittedName>
        <fullName evidence="2">Anti-sigma regulatory factor</fullName>
    </submittedName>
</protein>
<organism evidence="2 3">
    <name type="scientific">Alloacidobacterium dinghuense</name>
    <dbReference type="NCBI Taxonomy" id="2763107"/>
    <lineage>
        <taxon>Bacteria</taxon>
        <taxon>Pseudomonadati</taxon>
        <taxon>Acidobacteriota</taxon>
        <taxon>Terriglobia</taxon>
        <taxon>Terriglobales</taxon>
        <taxon>Acidobacteriaceae</taxon>
        <taxon>Alloacidobacterium</taxon>
    </lineage>
</organism>
<reference evidence="2 3" key="1">
    <citation type="submission" date="2020-08" db="EMBL/GenBank/DDBJ databases">
        <title>Edaphobacter telluris sp. nov. and Acidobacterium dinghuensis sp. nov., two acidobacteria isolated from forest soil.</title>
        <authorList>
            <person name="Fu J."/>
            <person name="Qiu L."/>
        </authorList>
    </citation>
    <scope>NUCLEOTIDE SEQUENCE [LARGE SCALE GENOMIC DNA]</scope>
    <source>
        <strain evidence="2">4Y35</strain>
    </source>
</reference>
<dbReference type="Proteomes" id="UP000515312">
    <property type="component" value="Chromosome"/>
</dbReference>
<dbReference type="InterPro" id="IPR003594">
    <property type="entry name" value="HATPase_dom"/>
</dbReference>
<evidence type="ECO:0000313" key="2">
    <source>
        <dbReference type="EMBL" id="QNI33185.1"/>
    </source>
</evidence>
<name>A0A7G8BKW5_9BACT</name>
<dbReference type="Pfam" id="PF02518">
    <property type="entry name" value="HATPase_c"/>
    <property type="match status" value="1"/>
</dbReference>
<dbReference type="EMBL" id="CP060394">
    <property type="protein sequence ID" value="QNI33185.1"/>
    <property type="molecule type" value="Genomic_DNA"/>
</dbReference>